<feature type="region of interest" description="Disordered" evidence="1">
    <location>
        <begin position="1"/>
        <end position="48"/>
    </location>
</feature>
<keyword evidence="3" id="KW-1185">Reference proteome</keyword>
<evidence type="ECO:0000313" key="2">
    <source>
        <dbReference type="EMBL" id="KYO20945.1"/>
    </source>
</evidence>
<feature type="compositionally biased region" description="Polar residues" evidence="1">
    <location>
        <begin position="1"/>
        <end position="10"/>
    </location>
</feature>
<feature type="compositionally biased region" description="Polar residues" evidence="1">
    <location>
        <begin position="23"/>
        <end position="36"/>
    </location>
</feature>
<dbReference type="Proteomes" id="UP000050525">
    <property type="component" value="Unassembled WGS sequence"/>
</dbReference>
<name>A0A151M8W9_ALLMI</name>
<protein>
    <submittedName>
        <fullName evidence="2">Uncharacterized protein</fullName>
    </submittedName>
</protein>
<gene>
    <name evidence="2" type="ORF">Y1Q_0001277</name>
</gene>
<dbReference type="AlphaFoldDB" id="A0A151M8W9"/>
<proteinExistence type="predicted"/>
<sequence length="76" mass="8682">MHWPSTTSGSHIPFKSGTKEPTRPQTSHFSKRSYGTSHALPGWHRPSSARCNARRSRSTWFLQVPFLDPDGKLRTF</sequence>
<dbReference type="EMBL" id="AKHW03006295">
    <property type="protein sequence ID" value="KYO20945.1"/>
    <property type="molecule type" value="Genomic_DNA"/>
</dbReference>
<evidence type="ECO:0000313" key="3">
    <source>
        <dbReference type="Proteomes" id="UP000050525"/>
    </source>
</evidence>
<reference evidence="2 3" key="1">
    <citation type="journal article" date="2012" name="Genome Biol.">
        <title>Sequencing three crocodilian genomes to illuminate the evolution of archosaurs and amniotes.</title>
        <authorList>
            <person name="St John J.A."/>
            <person name="Braun E.L."/>
            <person name="Isberg S.R."/>
            <person name="Miles L.G."/>
            <person name="Chong A.Y."/>
            <person name="Gongora J."/>
            <person name="Dalzell P."/>
            <person name="Moran C."/>
            <person name="Bed'hom B."/>
            <person name="Abzhanov A."/>
            <person name="Burgess S.C."/>
            <person name="Cooksey A.M."/>
            <person name="Castoe T.A."/>
            <person name="Crawford N.G."/>
            <person name="Densmore L.D."/>
            <person name="Drew J.C."/>
            <person name="Edwards S.V."/>
            <person name="Faircloth B.C."/>
            <person name="Fujita M.K."/>
            <person name="Greenwold M.J."/>
            <person name="Hoffmann F.G."/>
            <person name="Howard J.M."/>
            <person name="Iguchi T."/>
            <person name="Janes D.E."/>
            <person name="Khan S.Y."/>
            <person name="Kohno S."/>
            <person name="de Koning A.J."/>
            <person name="Lance S.L."/>
            <person name="McCarthy F.M."/>
            <person name="McCormack J.E."/>
            <person name="Merchant M.E."/>
            <person name="Peterson D.G."/>
            <person name="Pollock D.D."/>
            <person name="Pourmand N."/>
            <person name="Raney B.J."/>
            <person name="Roessler K.A."/>
            <person name="Sanford J.R."/>
            <person name="Sawyer R.H."/>
            <person name="Schmidt C.J."/>
            <person name="Triplett E.W."/>
            <person name="Tuberville T.D."/>
            <person name="Venegas-Anaya M."/>
            <person name="Howard J.T."/>
            <person name="Jarvis E.D."/>
            <person name="Guillette L.J.Jr."/>
            <person name="Glenn T.C."/>
            <person name="Green R.E."/>
            <person name="Ray D.A."/>
        </authorList>
    </citation>
    <scope>NUCLEOTIDE SEQUENCE [LARGE SCALE GENOMIC DNA]</scope>
    <source>
        <strain evidence="2">KSC_2009_1</strain>
    </source>
</reference>
<evidence type="ECO:0000256" key="1">
    <source>
        <dbReference type="SAM" id="MobiDB-lite"/>
    </source>
</evidence>
<organism evidence="2 3">
    <name type="scientific">Alligator mississippiensis</name>
    <name type="common">American alligator</name>
    <dbReference type="NCBI Taxonomy" id="8496"/>
    <lineage>
        <taxon>Eukaryota</taxon>
        <taxon>Metazoa</taxon>
        <taxon>Chordata</taxon>
        <taxon>Craniata</taxon>
        <taxon>Vertebrata</taxon>
        <taxon>Euteleostomi</taxon>
        <taxon>Archelosauria</taxon>
        <taxon>Archosauria</taxon>
        <taxon>Crocodylia</taxon>
        <taxon>Alligatoridae</taxon>
        <taxon>Alligatorinae</taxon>
        <taxon>Alligator</taxon>
    </lineage>
</organism>
<comment type="caution">
    <text evidence="2">The sequence shown here is derived from an EMBL/GenBank/DDBJ whole genome shotgun (WGS) entry which is preliminary data.</text>
</comment>
<accession>A0A151M8W9</accession>